<comment type="caution">
    <text evidence="2">The sequence shown here is derived from an EMBL/GenBank/DDBJ whole genome shotgun (WGS) entry which is preliminary data.</text>
</comment>
<name>A0A7W3LYH1_ACTNM</name>
<dbReference type="RefSeq" id="WP_182848453.1">
    <property type="nucleotide sequence ID" value="NZ_BAAALP010000050.1"/>
</dbReference>
<accession>A0A7W3LYH1</accession>
<evidence type="ECO:0000313" key="2">
    <source>
        <dbReference type="EMBL" id="MBA8956552.1"/>
    </source>
</evidence>
<feature type="transmembrane region" description="Helical" evidence="1">
    <location>
        <begin position="12"/>
        <end position="33"/>
    </location>
</feature>
<sequence length="85" mass="9239">MNAFTDDLNFWLALLLVALAVLVALLPTLIAIIRGAEEISLILLFNVIGCVTFLGWPVALMLAIRAPRRRDLLSSLPPPPPPPGR</sequence>
<protein>
    <recommendedName>
        <fullName evidence="4">Superinfection immunity protein</fullName>
    </recommendedName>
</protein>
<keyword evidence="1" id="KW-0812">Transmembrane</keyword>
<evidence type="ECO:0008006" key="4">
    <source>
        <dbReference type="Google" id="ProtNLM"/>
    </source>
</evidence>
<evidence type="ECO:0000256" key="1">
    <source>
        <dbReference type="SAM" id="Phobius"/>
    </source>
</evidence>
<dbReference type="InterPro" id="IPR016410">
    <property type="entry name" value="Phage_imm"/>
</dbReference>
<dbReference type="Proteomes" id="UP000572680">
    <property type="component" value="Unassembled WGS sequence"/>
</dbReference>
<keyword evidence="1" id="KW-0472">Membrane</keyword>
<proteinExistence type="predicted"/>
<organism evidence="2 3">
    <name type="scientific">Actinomadura namibiensis</name>
    <dbReference type="NCBI Taxonomy" id="182080"/>
    <lineage>
        <taxon>Bacteria</taxon>
        <taxon>Bacillati</taxon>
        <taxon>Actinomycetota</taxon>
        <taxon>Actinomycetes</taxon>
        <taxon>Streptosporangiales</taxon>
        <taxon>Thermomonosporaceae</taxon>
        <taxon>Actinomadura</taxon>
    </lineage>
</organism>
<dbReference type="EMBL" id="JACJIA010000016">
    <property type="protein sequence ID" value="MBA8956552.1"/>
    <property type="molecule type" value="Genomic_DNA"/>
</dbReference>
<gene>
    <name evidence="2" type="ORF">HNR61_008235</name>
</gene>
<evidence type="ECO:0000313" key="3">
    <source>
        <dbReference type="Proteomes" id="UP000572680"/>
    </source>
</evidence>
<dbReference type="AlphaFoldDB" id="A0A7W3LYH1"/>
<keyword evidence="3" id="KW-1185">Reference proteome</keyword>
<feature type="transmembrane region" description="Helical" evidence="1">
    <location>
        <begin position="39"/>
        <end position="64"/>
    </location>
</feature>
<keyword evidence="1" id="KW-1133">Transmembrane helix</keyword>
<reference evidence="2 3" key="1">
    <citation type="submission" date="2020-08" db="EMBL/GenBank/DDBJ databases">
        <title>Genomic Encyclopedia of Type Strains, Phase IV (KMG-IV): sequencing the most valuable type-strain genomes for metagenomic binning, comparative biology and taxonomic classification.</title>
        <authorList>
            <person name="Goeker M."/>
        </authorList>
    </citation>
    <scope>NUCLEOTIDE SEQUENCE [LARGE SCALE GENOMIC DNA]</scope>
    <source>
        <strain evidence="2 3">DSM 44197</strain>
    </source>
</reference>
<dbReference type="Pfam" id="PF14373">
    <property type="entry name" value="Imm_superinfect"/>
    <property type="match status" value="1"/>
</dbReference>